<name>I2H3K3_HENB6</name>
<evidence type="ECO:0000313" key="4">
    <source>
        <dbReference type="Proteomes" id="UP000002866"/>
    </source>
</evidence>
<dbReference type="SMART" id="SM00264">
    <property type="entry name" value="BAG"/>
    <property type="match status" value="1"/>
</dbReference>
<protein>
    <recommendedName>
        <fullName evidence="2">BAG domain-containing protein</fullName>
    </recommendedName>
</protein>
<dbReference type="Proteomes" id="UP000002866">
    <property type="component" value="Chromosome 4"/>
</dbReference>
<dbReference type="InterPro" id="IPR036533">
    <property type="entry name" value="BAG_dom_sf"/>
</dbReference>
<dbReference type="FunCoup" id="I2H3K3">
    <property type="interactions" value="228"/>
</dbReference>
<dbReference type="HOGENOM" id="CLU_112518_1_0_1"/>
<dbReference type="GO" id="GO:0005789">
    <property type="term" value="C:endoplasmic reticulum membrane"/>
    <property type="evidence" value="ECO:0007669"/>
    <property type="project" value="EnsemblFungi"/>
</dbReference>
<dbReference type="GO" id="GO:0051087">
    <property type="term" value="F:protein-folding chaperone binding"/>
    <property type="evidence" value="ECO:0007669"/>
    <property type="project" value="InterPro"/>
</dbReference>
<dbReference type="GO" id="GO:0043022">
    <property type="term" value="F:ribosome binding"/>
    <property type="evidence" value="ECO:0007669"/>
    <property type="project" value="EnsemblFungi"/>
</dbReference>
<dbReference type="AlphaFoldDB" id="I2H3K3"/>
<evidence type="ECO:0000256" key="1">
    <source>
        <dbReference type="SAM" id="Phobius"/>
    </source>
</evidence>
<evidence type="ECO:0000313" key="3">
    <source>
        <dbReference type="EMBL" id="CCH60955.1"/>
    </source>
</evidence>
<evidence type="ECO:0000259" key="2">
    <source>
        <dbReference type="PROSITE" id="PS51035"/>
    </source>
</evidence>
<dbReference type="EMBL" id="HE806319">
    <property type="protein sequence ID" value="CCH60955.1"/>
    <property type="molecule type" value="Genomic_DNA"/>
</dbReference>
<dbReference type="STRING" id="1071380.I2H3K3"/>
<dbReference type="eggNOG" id="ENOG502S72Q">
    <property type="taxonomic scope" value="Eukaryota"/>
</dbReference>
<keyword evidence="1" id="KW-0472">Membrane</keyword>
<keyword evidence="4" id="KW-1185">Reference proteome</keyword>
<reference evidence="3 4" key="1">
    <citation type="journal article" date="2011" name="Proc. Natl. Acad. Sci. U.S.A.">
        <title>Evolutionary erosion of yeast sex chromosomes by mating-type switching accidents.</title>
        <authorList>
            <person name="Gordon J.L."/>
            <person name="Armisen D."/>
            <person name="Proux-Wera E."/>
            <person name="Oheigeartaigh S.S."/>
            <person name="Byrne K.P."/>
            <person name="Wolfe K.H."/>
        </authorList>
    </citation>
    <scope>NUCLEOTIDE SEQUENCE [LARGE SCALE GENOMIC DNA]</scope>
    <source>
        <strain evidence="4">ATCC 34711 / CBS 6284 / DSM 70876 / NBRC 10599 / NRRL Y-10934 / UCD 77-7</strain>
    </source>
</reference>
<dbReference type="PROSITE" id="PS51035">
    <property type="entry name" value="BAG"/>
    <property type="match status" value="1"/>
</dbReference>
<dbReference type="GeneID" id="14495991"/>
<dbReference type="RefSeq" id="XP_004180474.1">
    <property type="nucleotide sequence ID" value="XM_004180426.1"/>
</dbReference>
<dbReference type="OMA" id="EKDEWEC"/>
<feature type="transmembrane region" description="Helical" evidence="1">
    <location>
        <begin position="12"/>
        <end position="34"/>
    </location>
</feature>
<accession>I2H3K3</accession>
<gene>
    <name evidence="3" type="primary">TBLA0D04590</name>
    <name evidence="3" type="ORF">TBLA_0D04590</name>
</gene>
<dbReference type="InParanoid" id="I2H3K3"/>
<dbReference type="OrthoDB" id="417450at2759"/>
<keyword evidence="1" id="KW-0812">Transmembrane</keyword>
<organism evidence="3 4">
    <name type="scientific">Henningerozyma blattae (strain ATCC 34711 / CBS 6284 / DSM 70876 / NBRC 10599 / NRRL Y-10934 / UCD 77-7)</name>
    <name type="common">Yeast</name>
    <name type="synonym">Tetrapisispora blattae</name>
    <dbReference type="NCBI Taxonomy" id="1071380"/>
    <lineage>
        <taxon>Eukaryota</taxon>
        <taxon>Fungi</taxon>
        <taxon>Dikarya</taxon>
        <taxon>Ascomycota</taxon>
        <taxon>Saccharomycotina</taxon>
        <taxon>Saccharomycetes</taxon>
        <taxon>Saccharomycetales</taxon>
        <taxon>Saccharomycetaceae</taxon>
        <taxon>Henningerozyma</taxon>
    </lineage>
</organism>
<dbReference type="GO" id="GO:0006999">
    <property type="term" value="P:nuclear pore organization"/>
    <property type="evidence" value="ECO:0007669"/>
    <property type="project" value="EnsemblFungi"/>
</dbReference>
<dbReference type="GO" id="GO:0005635">
    <property type="term" value="C:nuclear envelope"/>
    <property type="evidence" value="ECO:0007669"/>
    <property type="project" value="EnsemblFungi"/>
</dbReference>
<dbReference type="InterPro" id="IPR003103">
    <property type="entry name" value="BAG_domain"/>
</dbReference>
<dbReference type="GO" id="GO:0006457">
    <property type="term" value="P:protein folding"/>
    <property type="evidence" value="ECO:0007669"/>
    <property type="project" value="EnsemblFungi"/>
</dbReference>
<dbReference type="KEGG" id="tbl:TBLA_0D04590"/>
<dbReference type="Gene3D" id="1.20.58.120">
    <property type="entry name" value="BAG domain"/>
    <property type="match status" value="1"/>
</dbReference>
<sequence length="162" mass="18678">MNHIYQSRTRDSIFITVSVISVGVLSVAFLLWAAGISITGKSTIPMTRAPPKLNLKASKVKNGTPIVPELGHGERLQAVYEKFQKEYQKGIEELCSNFDHNDEKQEYQRNYFNEMLLKLLIQLDDVDLVNLEPTKKKELKDMRRGFIQLIQKDLKRLDSLKQ</sequence>
<proteinExistence type="predicted"/>
<feature type="domain" description="BAG" evidence="2">
    <location>
        <begin position="74"/>
        <end position="161"/>
    </location>
</feature>
<dbReference type="Pfam" id="PF02179">
    <property type="entry name" value="BAG"/>
    <property type="match status" value="1"/>
</dbReference>
<dbReference type="SUPFAM" id="SSF63491">
    <property type="entry name" value="BAG domain"/>
    <property type="match status" value="1"/>
</dbReference>
<keyword evidence="1" id="KW-1133">Transmembrane helix</keyword>